<comment type="caution">
    <text evidence="4">The sequence shown here is derived from an EMBL/GenBank/DDBJ whole genome shotgun (WGS) entry which is preliminary data.</text>
</comment>
<dbReference type="SMART" id="SM00184">
    <property type="entry name" value="RING"/>
    <property type="match status" value="1"/>
</dbReference>
<name>T0K677_COLGC</name>
<keyword evidence="1" id="KW-0863">Zinc-finger</keyword>
<dbReference type="PROSITE" id="PS50089">
    <property type="entry name" value="ZF_RING_2"/>
    <property type="match status" value="1"/>
</dbReference>
<organism evidence="4 5">
    <name type="scientific">Colletotrichum gloeosporioides (strain Cg-14)</name>
    <name type="common">Anthracnose fungus</name>
    <name type="synonym">Glomerella cingulata</name>
    <dbReference type="NCBI Taxonomy" id="1237896"/>
    <lineage>
        <taxon>Eukaryota</taxon>
        <taxon>Fungi</taxon>
        <taxon>Dikarya</taxon>
        <taxon>Ascomycota</taxon>
        <taxon>Pezizomycotina</taxon>
        <taxon>Sordariomycetes</taxon>
        <taxon>Hypocreomycetidae</taxon>
        <taxon>Glomerellales</taxon>
        <taxon>Glomerellaceae</taxon>
        <taxon>Colletotrichum</taxon>
        <taxon>Colletotrichum gloeosporioides species complex</taxon>
    </lineage>
</organism>
<feature type="domain" description="RING-type" evidence="3">
    <location>
        <begin position="202"/>
        <end position="259"/>
    </location>
</feature>
<accession>T0K677</accession>
<protein>
    <recommendedName>
        <fullName evidence="3">RING-type domain-containing protein</fullName>
    </recommendedName>
</protein>
<dbReference type="InterPro" id="IPR013083">
    <property type="entry name" value="Znf_RING/FYVE/PHD"/>
</dbReference>
<evidence type="ECO:0000313" key="5">
    <source>
        <dbReference type="Proteomes" id="UP000015530"/>
    </source>
</evidence>
<evidence type="ECO:0000259" key="3">
    <source>
        <dbReference type="PROSITE" id="PS50089"/>
    </source>
</evidence>
<gene>
    <name evidence="4" type="ORF">CGLO_13391</name>
</gene>
<sequence>MGLPPDRSMGPSPDRSMALSPDRSMDLSLDHNMGLSWAPVPSLLPQSGILLPGPEGPGQAAPGPAAPEPDHVEAPSRALLLDPQHHRSHPLCSGDQSPLQARSGMVDGQSLKMIQSQWPDHALGVLSPGLSLGVLPPGVPSHRDIRQVLTGLVVLGDLHTVDPVLLRRAAVVSHLLQRDRTVIWRNGFKESSKAGIRLDVVCPVCATSMRAVESTSRNLAKILHCGHMLCMECCIRICANVDGRRSNPNGRKPQCPICKEPLGKYPNCGQSCLAPGRVGHPMPRNMDEMSKVPLTIPEGGANPSCCKICRIKRIERLSRKLVREIVNDQQAMVKWTPAVDAARQDERDCSNYVEVPELQKFLDVLADVVRDPEVYRKYTNLQPQKFSPPQSAKAIIPDRKREV</sequence>
<dbReference type="HOGENOM" id="CLU_683356_0_0_1"/>
<feature type="region of interest" description="Disordered" evidence="2">
    <location>
        <begin position="48"/>
        <end position="72"/>
    </location>
</feature>
<dbReference type="AlphaFoldDB" id="T0K677"/>
<dbReference type="eggNOG" id="ENOG502RQTI">
    <property type="taxonomic scope" value="Eukaryota"/>
</dbReference>
<dbReference type="EMBL" id="AMYD01002952">
    <property type="protein sequence ID" value="EQB47464.1"/>
    <property type="molecule type" value="Genomic_DNA"/>
</dbReference>
<evidence type="ECO:0000313" key="4">
    <source>
        <dbReference type="EMBL" id="EQB47464.1"/>
    </source>
</evidence>
<dbReference type="Proteomes" id="UP000015530">
    <property type="component" value="Unassembled WGS sequence"/>
</dbReference>
<evidence type="ECO:0000256" key="2">
    <source>
        <dbReference type="SAM" id="MobiDB-lite"/>
    </source>
</evidence>
<reference evidence="5" key="1">
    <citation type="journal article" date="2013" name="Mol. Plant Microbe Interact.">
        <title>Global aspects of pacC regulation of pathogenicity genes in Colletotrichum gloeosporioides as revealed by transcriptome analysis.</title>
        <authorList>
            <person name="Alkan N."/>
            <person name="Meng X."/>
            <person name="Friedlander G."/>
            <person name="Reuveni E."/>
            <person name="Sukno S."/>
            <person name="Sherman A."/>
            <person name="Thon M."/>
            <person name="Fluhr R."/>
            <person name="Prusky D."/>
        </authorList>
    </citation>
    <scope>NUCLEOTIDE SEQUENCE [LARGE SCALE GENOMIC DNA]</scope>
    <source>
        <strain evidence="5">Cg-14</strain>
    </source>
</reference>
<dbReference type="SUPFAM" id="SSF57850">
    <property type="entry name" value="RING/U-box"/>
    <property type="match status" value="1"/>
</dbReference>
<feature type="region of interest" description="Disordered" evidence="2">
    <location>
        <begin position="1"/>
        <end position="29"/>
    </location>
</feature>
<proteinExistence type="predicted"/>
<keyword evidence="1" id="KW-0479">Metal-binding</keyword>
<evidence type="ECO:0000256" key="1">
    <source>
        <dbReference type="PROSITE-ProRule" id="PRU00175"/>
    </source>
</evidence>
<dbReference type="Gene3D" id="3.30.40.10">
    <property type="entry name" value="Zinc/RING finger domain, C3HC4 (zinc finger)"/>
    <property type="match status" value="1"/>
</dbReference>
<dbReference type="InterPro" id="IPR001841">
    <property type="entry name" value="Znf_RING"/>
</dbReference>
<dbReference type="OrthoDB" id="4831959at2759"/>
<keyword evidence="1" id="KW-0862">Zinc</keyword>
<dbReference type="GO" id="GO:0008270">
    <property type="term" value="F:zinc ion binding"/>
    <property type="evidence" value="ECO:0007669"/>
    <property type="project" value="UniProtKB-KW"/>
</dbReference>
<dbReference type="STRING" id="1237896.T0K677"/>